<evidence type="ECO:0000313" key="2">
    <source>
        <dbReference type="EMBL" id="KXO09858.1"/>
    </source>
</evidence>
<dbReference type="AlphaFoldDB" id="A0A137SBV7"/>
<comment type="caution">
    <text evidence="2">The sequence shown here is derived from an EMBL/GenBank/DDBJ whole genome shotgun (WGS) entry which is preliminary data.</text>
</comment>
<name>A0A137SBV7_9GAMM</name>
<keyword evidence="3" id="KW-1185">Reference proteome</keyword>
<dbReference type="Pfam" id="PF03886">
    <property type="entry name" value="ABC_trans_aux"/>
    <property type="match status" value="1"/>
</dbReference>
<dbReference type="EMBL" id="LOCO01000009">
    <property type="protein sequence ID" value="KXO09858.1"/>
    <property type="molecule type" value="Genomic_DNA"/>
</dbReference>
<organism evidence="2 3">
    <name type="scientific">Marinobacter excellens LAMA 842</name>
    <dbReference type="NCBI Taxonomy" id="1306954"/>
    <lineage>
        <taxon>Bacteria</taxon>
        <taxon>Pseudomonadati</taxon>
        <taxon>Pseudomonadota</taxon>
        <taxon>Gammaproteobacteria</taxon>
        <taxon>Pseudomonadales</taxon>
        <taxon>Marinobacteraceae</taxon>
        <taxon>Marinobacter</taxon>
    </lineage>
</organism>
<accession>A0A137SBV7</accession>
<dbReference type="SUPFAM" id="SSF159594">
    <property type="entry name" value="XCC0632-like"/>
    <property type="match status" value="1"/>
</dbReference>
<dbReference type="RefSeq" id="WP_061332213.1">
    <property type="nucleotide sequence ID" value="NZ_LOCO01000009.1"/>
</dbReference>
<sequence length="177" mass="19786">MDLGTDGAPTVLPQTHNASLRVETPLASAPFDGSRILIKPTPYEFQAIREARWRDTAPIMIRDHVISHVRTSQAFRNAIVDTSPANAELTLVSELTAFHVMHQNSKLHVIIRLHTELVQNNQRESICVRNWNIMEPVADSQQESIVQGFSKAANRLGNDLTGWMAECVEQSHKAAQN</sequence>
<protein>
    <submittedName>
        <fullName evidence="2">Membrane lipoprotein lipid attachment site containing protein USSDB6D</fullName>
    </submittedName>
</protein>
<dbReference type="PATRIC" id="fig|1306954.6.peg.4107"/>
<dbReference type="Gene3D" id="3.40.50.10610">
    <property type="entry name" value="ABC-type transport auxiliary lipoprotein component"/>
    <property type="match status" value="1"/>
</dbReference>
<gene>
    <name evidence="2" type="ORF">J122_2139</name>
</gene>
<proteinExistence type="predicted"/>
<feature type="domain" description="ABC-type transport auxiliary lipoprotein component" evidence="1">
    <location>
        <begin position="8"/>
        <end position="159"/>
    </location>
</feature>
<reference evidence="3" key="1">
    <citation type="submission" date="2015-12" db="EMBL/GenBank/DDBJ databases">
        <authorList>
            <person name="Lima A."/>
            <person name="Farahani Zayas N."/>
            <person name="Castro Da Silva M.A."/>
            <person name="Cabral A."/>
            <person name="Pessatti M.L."/>
        </authorList>
    </citation>
    <scope>NUCLEOTIDE SEQUENCE [LARGE SCALE GENOMIC DNA]</scope>
    <source>
        <strain evidence="3">LAMA 842</strain>
    </source>
</reference>
<evidence type="ECO:0000313" key="3">
    <source>
        <dbReference type="Proteomes" id="UP000070282"/>
    </source>
</evidence>
<dbReference type="InterPro" id="IPR005586">
    <property type="entry name" value="ABC_trans_aux"/>
</dbReference>
<keyword evidence="2" id="KW-0449">Lipoprotein</keyword>
<dbReference type="Proteomes" id="UP000070282">
    <property type="component" value="Unassembled WGS sequence"/>
</dbReference>
<evidence type="ECO:0000259" key="1">
    <source>
        <dbReference type="Pfam" id="PF03886"/>
    </source>
</evidence>